<keyword evidence="1" id="KW-0812">Transmembrane</keyword>
<keyword evidence="1" id="KW-1133">Transmembrane helix</keyword>
<feature type="transmembrane region" description="Helical" evidence="1">
    <location>
        <begin position="94"/>
        <end position="116"/>
    </location>
</feature>
<evidence type="ECO:0000256" key="1">
    <source>
        <dbReference type="SAM" id="Phobius"/>
    </source>
</evidence>
<evidence type="ECO:0000313" key="2">
    <source>
        <dbReference type="EMBL" id="MBB5515844.1"/>
    </source>
</evidence>
<sequence>MGYLLRILGALVLVLATYNPSGLSYLTWARAAWADSAPFVALAGLILLIGYVIYVRATIRSIGGFGIALVAALVAVLVWIMVDMGWMAANDQTALTWAGLIGVALILGIGLSWSLIRRKLSGQVDTDDVEDQE</sequence>
<feature type="transmembrane region" description="Helical" evidence="1">
    <location>
        <begin position="62"/>
        <end position="82"/>
    </location>
</feature>
<proteinExistence type="predicted"/>
<comment type="caution">
    <text evidence="2">The sequence shown here is derived from an EMBL/GenBank/DDBJ whole genome shotgun (WGS) entry which is preliminary data.</text>
</comment>
<name>A0A840WZG9_9RHOB</name>
<dbReference type="Proteomes" id="UP000553766">
    <property type="component" value="Unassembled WGS sequence"/>
</dbReference>
<dbReference type="RefSeq" id="WP_184010911.1">
    <property type="nucleotide sequence ID" value="NZ_JACIJS010000005.1"/>
</dbReference>
<reference evidence="2 3" key="1">
    <citation type="submission" date="2020-08" db="EMBL/GenBank/DDBJ databases">
        <title>Genomic Encyclopedia of Type Strains, Phase IV (KMG-IV): sequencing the most valuable type-strain genomes for metagenomic binning, comparative biology and taxonomic classification.</title>
        <authorList>
            <person name="Goeker M."/>
        </authorList>
    </citation>
    <scope>NUCLEOTIDE SEQUENCE [LARGE SCALE GENOMIC DNA]</scope>
    <source>
        <strain evidence="2 3">DSM 103377</strain>
    </source>
</reference>
<dbReference type="AlphaFoldDB" id="A0A840WZG9"/>
<organism evidence="2 3">
    <name type="scientific">Rubricella aquisinus</name>
    <dbReference type="NCBI Taxonomy" id="2028108"/>
    <lineage>
        <taxon>Bacteria</taxon>
        <taxon>Pseudomonadati</taxon>
        <taxon>Pseudomonadota</taxon>
        <taxon>Alphaproteobacteria</taxon>
        <taxon>Rhodobacterales</taxon>
        <taxon>Paracoccaceae</taxon>
        <taxon>Rubricella</taxon>
    </lineage>
</organism>
<gene>
    <name evidence="2" type="ORF">FHS89_001864</name>
</gene>
<feature type="transmembrane region" description="Helical" evidence="1">
    <location>
        <begin position="39"/>
        <end position="55"/>
    </location>
</feature>
<accession>A0A840WZG9</accession>
<evidence type="ECO:0000313" key="3">
    <source>
        <dbReference type="Proteomes" id="UP000553766"/>
    </source>
</evidence>
<dbReference type="InterPro" id="IPR045387">
    <property type="entry name" value="DUF6524"/>
</dbReference>
<protein>
    <submittedName>
        <fullName evidence="2">Uncharacterized protein</fullName>
    </submittedName>
</protein>
<dbReference type="EMBL" id="JACIJS010000005">
    <property type="protein sequence ID" value="MBB5515844.1"/>
    <property type="molecule type" value="Genomic_DNA"/>
</dbReference>
<keyword evidence="1" id="KW-0472">Membrane</keyword>
<dbReference type="Pfam" id="PF20134">
    <property type="entry name" value="DUF6524"/>
    <property type="match status" value="1"/>
</dbReference>
<keyword evidence="3" id="KW-1185">Reference proteome</keyword>